<dbReference type="AlphaFoldDB" id="A0A6J6KUB6"/>
<dbReference type="EMBL" id="CAEZWB010000115">
    <property type="protein sequence ID" value="CAB4652103.1"/>
    <property type="molecule type" value="Genomic_DNA"/>
</dbReference>
<dbReference type="Pfam" id="PF18986">
    <property type="entry name" value="DUF5719"/>
    <property type="match status" value="1"/>
</dbReference>
<dbReference type="Gene3D" id="2.60.290.11">
    <property type="entry name" value="TM1070-like"/>
    <property type="match status" value="1"/>
</dbReference>
<dbReference type="InterPro" id="IPR043777">
    <property type="entry name" value="DUF5719"/>
</dbReference>
<accession>A0A6J6KUB6</accession>
<name>A0A6J6KUB6_9ZZZZ</name>
<protein>
    <submittedName>
        <fullName evidence="1">Unannotated protein</fullName>
    </submittedName>
</protein>
<organism evidence="1">
    <name type="scientific">freshwater metagenome</name>
    <dbReference type="NCBI Taxonomy" id="449393"/>
    <lineage>
        <taxon>unclassified sequences</taxon>
        <taxon>metagenomes</taxon>
        <taxon>ecological metagenomes</taxon>
    </lineage>
</organism>
<gene>
    <name evidence="1" type="ORF">UFOPK2166_00877</name>
</gene>
<sequence>MTRQRPSWVSHMTLRQLILLVAAVSAVLALIFVDGRSTIAPIDVAEEKTQEVAMPLVSSADMLATSWFCPGVPGNDDGINSAIAIANPSDAEITATVTLLSSGQAPVSSSVSVPARSKTLVDARGGISSTFVSALVEILGSVGTVEQLISHPAGSVVTLCANRPSAEWYFADGFTGADSIEQIVLTNPFSDATVVDISFVTSETERTPANLQGFVIPPQSVITLSMDEQGARNEPVLAVSVRASSGMLIAGRSQHYLGQGRLGYSMSLGASALSTQWSFPDGEKVDGNSEQLVIYNPTKIDRSLSVVFINGSDSANSLEPAVVTAPAGRVTLLNTANIPGLPAGYYGIVISTNDLVDEGGVVVEQVVNRRIGNSVGTSVLLGAPTGAASTVWSAPSGVSAGLADSLVVLNATPVEGFVTVSQVGPAGTVALSGLESIPVPASGVVVVAVPAGLPQSEIVIQSTVQVVVQRLLSRGNDLVGRAAVLALPHLPSPDVSK</sequence>
<evidence type="ECO:0000313" key="1">
    <source>
        <dbReference type="EMBL" id="CAB4652103.1"/>
    </source>
</evidence>
<dbReference type="InterPro" id="IPR036698">
    <property type="entry name" value="TM1070-like_sf"/>
</dbReference>
<reference evidence="1" key="1">
    <citation type="submission" date="2020-05" db="EMBL/GenBank/DDBJ databases">
        <authorList>
            <person name="Chiriac C."/>
            <person name="Salcher M."/>
            <person name="Ghai R."/>
            <person name="Kavagutti S V."/>
        </authorList>
    </citation>
    <scope>NUCLEOTIDE SEQUENCE</scope>
</reference>
<proteinExistence type="predicted"/>